<dbReference type="Pfam" id="PF07977">
    <property type="entry name" value="FabA"/>
    <property type="match status" value="1"/>
</dbReference>
<dbReference type="GO" id="GO:0016829">
    <property type="term" value="F:lyase activity"/>
    <property type="evidence" value="ECO:0007669"/>
    <property type="project" value="UniProtKB-KW"/>
</dbReference>
<evidence type="ECO:0000313" key="3">
    <source>
        <dbReference type="Proteomes" id="UP000594464"/>
    </source>
</evidence>
<protein>
    <submittedName>
        <fullName evidence="2">Beta-hydroxyacyl-ACP dehydratase</fullName>
    </submittedName>
</protein>
<gene>
    <name evidence="2" type="ORF">G3M78_05045</name>
</gene>
<sequence length="141" mass="15766">MDSIHDLIPHRPPFLFVDEILSVDENRIHATRLISEEEDFFKGHFPGKPIMPGVLICEAIFQTGALLMSRRSDAPKDHVPVITRINNVKLKRAVRPGDRLEMQAEVTEQSGAAWYMKGKASVAGQTILTLDFAAMLVEDAQ</sequence>
<name>A0A7T0G2Z6_9BACT</name>
<dbReference type="KEGG" id="nva:G3M78_05045"/>
<dbReference type="InterPro" id="IPR013114">
    <property type="entry name" value="FabA_FabZ"/>
</dbReference>
<evidence type="ECO:0000256" key="1">
    <source>
        <dbReference type="ARBA" id="ARBA00023239"/>
    </source>
</evidence>
<reference evidence="3" key="1">
    <citation type="submission" date="2020-02" db="EMBL/GenBank/DDBJ databases">
        <title>Genomic and physiological characterization of two novel Nitrospinaceae genera.</title>
        <authorList>
            <person name="Mueller A.J."/>
            <person name="Jung M.-Y."/>
            <person name="Strachan C.R."/>
            <person name="Herbold C.W."/>
            <person name="Kirkegaard R.H."/>
            <person name="Daims H."/>
        </authorList>
    </citation>
    <scope>NUCLEOTIDE SEQUENCE [LARGE SCALE GENOMIC DNA]</scope>
</reference>
<dbReference type="NCBIfam" id="NF000582">
    <property type="entry name" value="PRK00006.1"/>
    <property type="match status" value="1"/>
</dbReference>
<dbReference type="Gene3D" id="3.10.129.10">
    <property type="entry name" value="Hotdog Thioesterase"/>
    <property type="match status" value="1"/>
</dbReference>
<dbReference type="CDD" id="cd01288">
    <property type="entry name" value="FabZ"/>
    <property type="match status" value="1"/>
</dbReference>
<evidence type="ECO:0000313" key="2">
    <source>
        <dbReference type="EMBL" id="QPJ64788.1"/>
    </source>
</evidence>
<dbReference type="PANTHER" id="PTHR30272">
    <property type="entry name" value="3-HYDROXYACYL-[ACYL-CARRIER-PROTEIN] DEHYDRATASE"/>
    <property type="match status" value="1"/>
</dbReference>
<accession>A0A7T0G2Z6</accession>
<dbReference type="SUPFAM" id="SSF54637">
    <property type="entry name" value="Thioesterase/thiol ester dehydrase-isomerase"/>
    <property type="match status" value="1"/>
</dbReference>
<dbReference type="PANTHER" id="PTHR30272:SF1">
    <property type="entry name" value="3-HYDROXYACYL-[ACYL-CARRIER-PROTEIN] DEHYDRATASE"/>
    <property type="match status" value="1"/>
</dbReference>
<proteinExistence type="predicted"/>
<dbReference type="EMBL" id="CP048620">
    <property type="protein sequence ID" value="QPJ64788.1"/>
    <property type="molecule type" value="Genomic_DNA"/>
</dbReference>
<organism evidence="2 3">
    <name type="scientific">Candidatus Nitrohelix vancouverensis</name>
    <dbReference type="NCBI Taxonomy" id="2705534"/>
    <lineage>
        <taxon>Bacteria</taxon>
        <taxon>Pseudomonadati</taxon>
        <taxon>Nitrospinota/Tectimicrobiota group</taxon>
        <taxon>Nitrospinota</taxon>
        <taxon>Nitrospinia</taxon>
        <taxon>Nitrospinales</taxon>
        <taxon>Nitrospinaceae</taxon>
        <taxon>Candidatus Nitrohelix</taxon>
    </lineage>
</organism>
<dbReference type="AlphaFoldDB" id="A0A7T0G2Z6"/>
<keyword evidence="1" id="KW-0456">Lyase</keyword>
<dbReference type="InterPro" id="IPR029069">
    <property type="entry name" value="HotDog_dom_sf"/>
</dbReference>
<dbReference type="Proteomes" id="UP000594464">
    <property type="component" value="Chromosome"/>
</dbReference>